<accession>A0ABT0DUA6</accession>
<dbReference type="RefSeq" id="WP_247230269.1">
    <property type="nucleotide sequence ID" value="NZ_JALKHS010000006.1"/>
</dbReference>
<protein>
    <submittedName>
        <fullName evidence="1">Uncharacterized protein</fullName>
    </submittedName>
</protein>
<organism evidence="1 2">
    <name type="scientific">Sphingobium agri</name>
    <dbReference type="NCBI Taxonomy" id="2933566"/>
    <lineage>
        <taxon>Bacteria</taxon>
        <taxon>Pseudomonadati</taxon>
        <taxon>Pseudomonadota</taxon>
        <taxon>Alphaproteobacteria</taxon>
        <taxon>Sphingomonadales</taxon>
        <taxon>Sphingomonadaceae</taxon>
        <taxon>Sphingobium</taxon>
    </lineage>
</organism>
<dbReference type="Proteomes" id="UP001203512">
    <property type="component" value="Unassembled WGS sequence"/>
</dbReference>
<dbReference type="EMBL" id="JALKHS010000006">
    <property type="protein sequence ID" value="MCK0530685.1"/>
    <property type="molecule type" value="Genomic_DNA"/>
</dbReference>
<name>A0ABT0DUA6_9SPHN</name>
<comment type="caution">
    <text evidence="1">The sequence shown here is derived from an EMBL/GenBank/DDBJ whole genome shotgun (WGS) entry which is preliminary data.</text>
</comment>
<evidence type="ECO:0000313" key="1">
    <source>
        <dbReference type="EMBL" id="MCK0530685.1"/>
    </source>
</evidence>
<keyword evidence="2" id="KW-1185">Reference proteome</keyword>
<evidence type="ECO:0000313" key="2">
    <source>
        <dbReference type="Proteomes" id="UP001203512"/>
    </source>
</evidence>
<proteinExistence type="predicted"/>
<reference evidence="1 2" key="1">
    <citation type="submission" date="2022-04" db="EMBL/GenBank/DDBJ databases">
        <authorList>
            <person name="Huq M.A."/>
        </authorList>
    </citation>
    <scope>NUCLEOTIDE SEQUENCE [LARGE SCALE GENOMIC DNA]</scope>
    <source>
        <strain evidence="1 2">MAH-33</strain>
    </source>
</reference>
<gene>
    <name evidence="1" type="ORF">MU848_03690</name>
</gene>
<sequence length="100" mass="11240">MEEWLFMLLGEAVAQQATGFRPGARHAIMVFLTAPDQDTARRRAKDVLNKCHWSEGAVTRIKHLLDPDLIEDDILRSAAETALLQGDAIVVYKDELRHDG</sequence>